<comment type="caution">
    <text evidence="1">The sequence shown here is derived from an EMBL/GenBank/DDBJ whole genome shotgun (WGS) entry which is preliminary data.</text>
</comment>
<evidence type="ECO:0000313" key="2">
    <source>
        <dbReference type="Proteomes" id="UP001596292"/>
    </source>
</evidence>
<dbReference type="RefSeq" id="WP_378971881.1">
    <property type="nucleotide sequence ID" value="NZ_JBHSWN010000001.1"/>
</dbReference>
<keyword evidence="2" id="KW-1185">Reference proteome</keyword>
<organism evidence="1 2">
    <name type="scientific">Methylobacterium komagatae</name>
    <dbReference type="NCBI Taxonomy" id="374425"/>
    <lineage>
        <taxon>Bacteria</taxon>
        <taxon>Pseudomonadati</taxon>
        <taxon>Pseudomonadota</taxon>
        <taxon>Alphaproteobacteria</taxon>
        <taxon>Hyphomicrobiales</taxon>
        <taxon>Methylobacteriaceae</taxon>
        <taxon>Methylobacterium</taxon>
    </lineage>
</organism>
<dbReference type="EMBL" id="JBHSWN010000001">
    <property type="protein sequence ID" value="MFC6791225.1"/>
    <property type="molecule type" value="Genomic_DNA"/>
</dbReference>
<name>A0ABW2BLY1_9HYPH</name>
<accession>A0ABW2BLY1</accession>
<dbReference type="Proteomes" id="UP001596292">
    <property type="component" value="Unassembled WGS sequence"/>
</dbReference>
<gene>
    <name evidence="1" type="ORF">ACFQE0_17345</name>
</gene>
<evidence type="ECO:0000313" key="1">
    <source>
        <dbReference type="EMBL" id="MFC6791225.1"/>
    </source>
</evidence>
<sequence>MNMIVSIRALARARAVAADLRNGFVAPRSITPSTLAPARRGTLGARWSIDPVSGRLECRWTSDDDVPDSCRTAHGETAGKLRGTFVERLAA</sequence>
<reference evidence="2" key="1">
    <citation type="journal article" date="2019" name="Int. J. Syst. Evol. Microbiol.">
        <title>The Global Catalogue of Microorganisms (GCM) 10K type strain sequencing project: providing services to taxonomists for standard genome sequencing and annotation.</title>
        <authorList>
            <consortium name="The Broad Institute Genomics Platform"/>
            <consortium name="The Broad Institute Genome Sequencing Center for Infectious Disease"/>
            <person name="Wu L."/>
            <person name="Ma J."/>
        </authorList>
    </citation>
    <scope>NUCLEOTIDE SEQUENCE [LARGE SCALE GENOMIC DNA]</scope>
    <source>
        <strain evidence="2">CCUG 48316</strain>
    </source>
</reference>
<protein>
    <submittedName>
        <fullName evidence="1">Uncharacterized protein</fullName>
    </submittedName>
</protein>
<proteinExistence type="predicted"/>